<feature type="region of interest" description="Disordered" evidence="1">
    <location>
        <begin position="84"/>
        <end position="140"/>
    </location>
</feature>
<reference evidence="2 3" key="1">
    <citation type="submission" date="2024-10" db="EMBL/GenBank/DDBJ databases">
        <authorList>
            <person name="Kim D."/>
        </authorList>
    </citation>
    <scope>NUCLEOTIDE SEQUENCE [LARGE SCALE GENOMIC DNA]</scope>
    <source>
        <strain evidence="2">Taebaek</strain>
    </source>
</reference>
<proteinExistence type="predicted"/>
<feature type="compositionally biased region" description="Polar residues" evidence="1">
    <location>
        <begin position="1"/>
        <end position="15"/>
    </location>
</feature>
<evidence type="ECO:0008006" key="4">
    <source>
        <dbReference type="Google" id="ProtNLM"/>
    </source>
</evidence>
<comment type="caution">
    <text evidence="2">The sequence shown here is derived from an EMBL/GenBank/DDBJ whole genome shotgun (WGS) entry which is preliminary data.</text>
</comment>
<name>A0ABD2I9X8_HETSC</name>
<accession>A0ABD2I9X8</accession>
<dbReference type="Proteomes" id="UP001620645">
    <property type="component" value="Unassembled WGS sequence"/>
</dbReference>
<evidence type="ECO:0000256" key="1">
    <source>
        <dbReference type="SAM" id="MobiDB-lite"/>
    </source>
</evidence>
<evidence type="ECO:0000313" key="3">
    <source>
        <dbReference type="Proteomes" id="UP001620645"/>
    </source>
</evidence>
<dbReference type="EMBL" id="JBICCN010000356">
    <property type="protein sequence ID" value="KAL3074762.1"/>
    <property type="molecule type" value="Genomic_DNA"/>
</dbReference>
<sequence>MAASVQLSASPTSDYMQQMQQQQQPNDNGGGTQFYHRAAAVATKKSSSSPLLVKSAEDGISSSSSGGVCNSEELRQLMDAQMVEGDANESKRRIHSAANSRTMAPKAAAAAQDDELKLTRRRSSSTAAVPPADGKPTKRAVTADVTTMARRGGRARGIDVICAPGVFSYRISTDLYCEHTKRSITCFAYLQQP</sequence>
<gene>
    <name evidence="2" type="ORF">niasHS_014207</name>
</gene>
<protein>
    <recommendedName>
        <fullName evidence="4">Ground-like domain-containing protein</fullName>
    </recommendedName>
</protein>
<evidence type="ECO:0000313" key="2">
    <source>
        <dbReference type="EMBL" id="KAL3074762.1"/>
    </source>
</evidence>
<feature type="compositionally biased region" description="Low complexity" evidence="1">
    <location>
        <begin position="38"/>
        <end position="69"/>
    </location>
</feature>
<feature type="region of interest" description="Disordered" evidence="1">
    <location>
        <begin position="1"/>
        <end position="69"/>
    </location>
</feature>
<organism evidence="2 3">
    <name type="scientific">Heterodera schachtii</name>
    <name type="common">Sugarbeet cyst nematode worm</name>
    <name type="synonym">Tylenchus schachtii</name>
    <dbReference type="NCBI Taxonomy" id="97005"/>
    <lineage>
        <taxon>Eukaryota</taxon>
        <taxon>Metazoa</taxon>
        <taxon>Ecdysozoa</taxon>
        <taxon>Nematoda</taxon>
        <taxon>Chromadorea</taxon>
        <taxon>Rhabditida</taxon>
        <taxon>Tylenchina</taxon>
        <taxon>Tylenchomorpha</taxon>
        <taxon>Tylenchoidea</taxon>
        <taxon>Heteroderidae</taxon>
        <taxon>Heteroderinae</taxon>
        <taxon>Heterodera</taxon>
    </lineage>
</organism>
<dbReference type="AlphaFoldDB" id="A0ABD2I9X8"/>
<keyword evidence="3" id="KW-1185">Reference proteome</keyword>